<dbReference type="CDD" id="cd05399">
    <property type="entry name" value="NT_Rel-Spo_like"/>
    <property type="match status" value="1"/>
</dbReference>
<dbReference type="Gene3D" id="3.30.460.10">
    <property type="entry name" value="Beta Polymerase, domain 2"/>
    <property type="match status" value="1"/>
</dbReference>
<dbReference type="Pfam" id="PF04607">
    <property type="entry name" value="RelA_SpoT"/>
    <property type="match status" value="1"/>
</dbReference>
<keyword evidence="3" id="KW-0808">Transferase</keyword>
<comment type="caution">
    <text evidence="3">The sequence shown here is derived from an EMBL/GenBank/DDBJ whole genome shotgun (WGS) entry which is preliminary data.</text>
</comment>
<accession>A0ABS4YH27</accession>
<dbReference type="SUPFAM" id="SSF81301">
    <property type="entry name" value="Nucleotidyltransferase"/>
    <property type="match status" value="1"/>
</dbReference>
<dbReference type="SMART" id="SM00954">
    <property type="entry name" value="RelA_SpoT"/>
    <property type="match status" value="1"/>
</dbReference>
<sequence>MDDDDSAQADTSQRVSSLVRARQEELSRPGTDPEQLAAQMKQVHEEFTRLRMYYQFGIDEVQTKVNILRQEFEQIHEYSPIEHVRSRLKSTESLVEKAVRTGGDMTIPAIRERVHDIAGVRITCSFVSDVYWIADMLRRQPDLEVLTTKDYIASPKPHGYRSLHLIVQVPVFLSEHTEHVPVELQLRTIAMDFWASTEHKLSYKYRRNLPAPLRAELDDAARVAADLDARMERLRSEIRPMPDPERPARS</sequence>
<dbReference type="GO" id="GO:0008728">
    <property type="term" value="F:GTP diphosphokinase activity"/>
    <property type="evidence" value="ECO:0007669"/>
    <property type="project" value="UniProtKB-EC"/>
</dbReference>
<dbReference type="InterPro" id="IPR052366">
    <property type="entry name" value="GTP_Pyrophosphokinase"/>
</dbReference>
<name>A0ABS4YH27_9MICO</name>
<evidence type="ECO:0000256" key="1">
    <source>
        <dbReference type="SAM" id="MobiDB-lite"/>
    </source>
</evidence>
<dbReference type="Gene3D" id="1.10.287.860">
    <property type="entry name" value="Nucleotidyltransferase"/>
    <property type="match status" value="1"/>
</dbReference>
<reference evidence="3 4" key="1">
    <citation type="submission" date="2021-03" db="EMBL/GenBank/DDBJ databases">
        <title>Sequencing the genomes of 1000 actinobacteria strains.</title>
        <authorList>
            <person name="Klenk H.-P."/>
        </authorList>
    </citation>
    <scope>NUCLEOTIDE SEQUENCE [LARGE SCALE GENOMIC DNA]</scope>
    <source>
        <strain evidence="3 4">DSM 14564</strain>
    </source>
</reference>
<dbReference type="EMBL" id="JAGIOC010000001">
    <property type="protein sequence ID" value="MBP2408101.1"/>
    <property type="molecule type" value="Genomic_DNA"/>
</dbReference>
<dbReference type="RefSeq" id="WP_209888099.1">
    <property type="nucleotide sequence ID" value="NZ_BAAAJV010000002.1"/>
</dbReference>
<evidence type="ECO:0000259" key="2">
    <source>
        <dbReference type="SMART" id="SM00954"/>
    </source>
</evidence>
<gene>
    <name evidence="3" type="ORF">JOF44_001004</name>
</gene>
<dbReference type="InterPro" id="IPR007685">
    <property type="entry name" value="RelA_SpoT"/>
</dbReference>
<dbReference type="EC" id="2.7.6.5" evidence="3"/>
<proteinExistence type="predicted"/>
<keyword evidence="4" id="KW-1185">Reference proteome</keyword>
<dbReference type="Proteomes" id="UP000698222">
    <property type="component" value="Unassembled WGS sequence"/>
</dbReference>
<protein>
    <submittedName>
        <fullName evidence="3">GTP pyrophosphokinase</fullName>
        <ecNumber evidence="3">2.7.6.5</ecNumber>
    </submittedName>
</protein>
<feature type="region of interest" description="Disordered" evidence="1">
    <location>
        <begin position="1"/>
        <end position="33"/>
    </location>
</feature>
<dbReference type="PANTHER" id="PTHR47837">
    <property type="entry name" value="GTP PYROPHOSPHOKINASE YJBM"/>
    <property type="match status" value="1"/>
</dbReference>
<dbReference type="InterPro" id="IPR043519">
    <property type="entry name" value="NT_sf"/>
</dbReference>
<dbReference type="PANTHER" id="PTHR47837:SF2">
    <property type="entry name" value="GTP PYROPHOSPHOKINASE YWAC"/>
    <property type="match status" value="1"/>
</dbReference>
<evidence type="ECO:0000313" key="3">
    <source>
        <dbReference type="EMBL" id="MBP2408101.1"/>
    </source>
</evidence>
<organism evidence="3 4">
    <name type="scientific">Brachybacterium fresconis</name>
    <dbReference type="NCBI Taxonomy" id="173363"/>
    <lineage>
        <taxon>Bacteria</taxon>
        <taxon>Bacillati</taxon>
        <taxon>Actinomycetota</taxon>
        <taxon>Actinomycetes</taxon>
        <taxon>Micrococcales</taxon>
        <taxon>Dermabacteraceae</taxon>
        <taxon>Brachybacterium</taxon>
    </lineage>
</organism>
<evidence type="ECO:0000313" key="4">
    <source>
        <dbReference type="Proteomes" id="UP000698222"/>
    </source>
</evidence>
<feature type="domain" description="RelA/SpoT" evidence="2">
    <location>
        <begin position="86"/>
        <end position="209"/>
    </location>
</feature>